<dbReference type="SUPFAM" id="SSF53383">
    <property type="entry name" value="PLP-dependent transferases"/>
    <property type="match status" value="1"/>
</dbReference>
<evidence type="ECO:0000259" key="2">
    <source>
        <dbReference type="Pfam" id="PF08348"/>
    </source>
</evidence>
<feature type="domain" description="Aminotransferase class V" evidence="1">
    <location>
        <begin position="57"/>
        <end position="345"/>
    </location>
</feature>
<name>A0ABX1RD78_9PSEU</name>
<dbReference type="RefSeq" id="WP_169395688.1">
    <property type="nucleotide sequence ID" value="NZ_BAAAJH010000004.1"/>
</dbReference>
<dbReference type="EMBL" id="JAAXKY010000027">
    <property type="protein sequence ID" value="NMH77609.1"/>
    <property type="molecule type" value="Genomic_DNA"/>
</dbReference>
<proteinExistence type="predicted"/>
<feature type="domain" description="Transcriptional regulator DauR-like HTH" evidence="3">
    <location>
        <begin position="524"/>
        <end position="582"/>
    </location>
</feature>
<comment type="caution">
    <text evidence="4">The sequence shown here is derived from an EMBL/GenBank/DDBJ whole genome shotgun (WGS) entry which is preliminary data.</text>
</comment>
<dbReference type="Gene3D" id="3.90.1150.10">
    <property type="entry name" value="Aspartate Aminotransferase, domain 1"/>
    <property type="match status" value="1"/>
</dbReference>
<dbReference type="InterPro" id="IPR015422">
    <property type="entry name" value="PyrdxlP-dep_Trfase_small"/>
</dbReference>
<dbReference type="Gene3D" id="3.40.640.10">
    <property type="entry name" value="Type I PLP-dependent aspartate aminotransferase-like (Major domain)"/>
    <property type="match status" value="1"/>
</dbReference>
<dbReference type="PANTHER" id="PTHR35568">
    <property type="entry name" value="TRANSCRIPTIONAL REGULATOR DAUR"/>
    <property type="match status" value="1"/>
</dbReference>
<gene>
    <name evidence="4" type="ORF">HF577_11005</name>
</gene>
<evidence type="ECO:0000259" key="3">
    <source>
        <dbReference type="Pfam" id="PF13309"/>
    </source>
</evidence>
<keyword evidence="4" id="KW-0032">Aminotransferase</keyword>
<reference evidence="4 5" key="1">
    <citation type="submission" date="2020-04" db="EMBL/GenBank/DDBJ databases">
        <authorList>
            <person name="Klaysubun C."/>
            <person name="Duangmal K."/>
            <person name="Lipun K."/>
        </authorList>
    </citation>
    <scope>NUCLEOTIDE SEQUENCE [LARGE SCALE GENOMIC DNA]</scope>
    <source>
        <strain evidence="4 5">JCM 11839</strain>
    </source>
</reference>
<dbReference type="InterPro" id="IPR015424">
    <property type="entry name" value="PyrdxlP-dep_Trfase"/>
</dbReference>
<organism evidence="4 5">
    <name type="scientific">Pseudonocardia xinjiangensis</name>
    <dbReference type="NCBI Taxonomy" id="75289"/>
    <lineage>
        <taxon>Bacteria</taxon>
        <taxon>Bacillati</taxon>
        <taxon>Actinomycetota</taxon>
        <taxon>Actinomycetes</taxon>
        <taxon>Pseudonocardiales</taxon>
        <taxon>Pseudonocardiaceae</taxon>
        <taxon>Pseudonocardia</taxon>
    </lineage>
</organism>
<dbReference type="InterPro" id="IPR039445">
    <property type="entry name" value="DauR-like_HTH"/>
</dbReference>
<dbReference type="InterPro" id="IPR015421">
    <property type="entry name" value="PyrdxlP-dep_Trfase_major"/>
</dbReference>
<dbReference type="GO" id="GO:0008483">
    <property type="term" value="F:transaminase activity"/>
    <property type="evidence" value="ECO:0007669"/>
    <property type="project" value="UniProtKB-KW"/>
</dbReference>
<feature type="domain" description="YheO-like" evidence="2">
    <location>
        <begin position="397"/>
        <end position="496"/>
    </location>
</feature>
<sequence length="586" mass="61820">MTGTRPPARLSPRYLAQFDEPPGYLDFARFGPPSHAVLDTTAHLLELSTKAGPTTVDELMRQEVRAKAAAARMCGSDTDHVVLVPNTSTGLFQAAFHAPGGEVLVPVAEFPSNTYPWARAEQVGRARVRPLSPPGGHVTADAVAAALTDEITVVSVSAVDFRTGYLADLAAIRDVAGDRLLVVDGIQGFGVVDAPWEVADVLVVGGQKWLRAGWGTGFAVLSDRALERMDQVLSGWTGARDPGLFDDEIHPPAHTAAAWSISNLSPVTSGAFAAALELVEDVGVATVEARIRERVGELEEALLSVGARIVSSTGRRAGILAFELPGHPAEQVGAALAAEGIAATVRPEHVRLSPHASTPASAAEHVRVALARLTRLAPPGSRSPAGPPAEASHALLAALVPAVSGLATMLGPGTEVVLHDLSRLPDSIIAVAGDLTGRTPGGPITDLLLGLVRRGTTHDLTDYETHGPDGRPIRSSTMFLRDENGVAVGCLCINSERPATTGATRAGERRETFPPDVDSLQRLLVDHAIDRTGVPVELMKKTHKAAVVQELDEAGYFLIKDAVDSLAAELAVTRYTIYNYLNEVRR</sequence>
<dbReference type="Pfam" id="PF13309">
    <property type="entry name" value="HTH_22"/>
    <property type="match status" value="1"/>
</dbReference>
<keyword evidence="5" id="KW-1185">Reference proteome</keyword>
<dbReference type="InterPro" id="IPR013559">
    <property type="entry name" value="YheO"/>
</dbReference>
<dbReference type="Proteomes" id="UP001296706">
    <property type="component" value="Unassembled WGS sequence"/>
</dbReference>
<evidence type="ECO:0000313" key="5">
    <source>
        <dbReference type="Proteomes" id="UP001296706"/>
    </source>
</evidence>
<dbReference type="Pfam" id="PF08348">
    <property type="entry name" value="PAS_6"/>
    <property type="match status" value="1"/>
</dbReference>
<dbReference type="Pfam" id="PF00266">
    <property type="entry name" value="Aminotran_5"/>
    <property type="match status" value="1"/>
</dbReference>
<protein>
    <submittedName>
        <fullName evidence="4">Aminotransferase class V-fold PLP-dependent enzyme</fullName>
    </submittedName>
</protein>
<evidence type="ECO:0000313" key="4">
    <source>
        <dbReference type="EMBL" id="NMH77609.1"/>
    </source>
</evidence>
<keyword evidence="4" id="KW-0808">Transferase</keyword>
<dbReference type="InterPro" id="IPR000192">
    <property type="entry name" value="Aminotrans_V_dom"/>
</dbReference>
<accession>A0ABX1RD78</accession>
<evidence type="ECO:0000259" key="1">
    <source>
        <dbReference type="Pfam" id="PF00266"/>
    </source>
</evidence>
<dbReference type="InterPro" id="IPR039446">
    <property type="entry name" value="DauR-like"/>
</dbReference>
<dbReference type="PANTHER" id="PTHR35568:SF1">
    <property type="entry name" value="TRANSCRIPTIONAL REGULATOR DAUR"/>
    <property type="match status" value="1"/>
</dbReference>